<dbReference type="Gene3D" id="3.30.360.10">
    <property type="entry name" value="Dihydrodipicolinate Reductase, domain 2"/>
    <property type="match status" value="1"/>
</dbReference>
<dbReference type="SUPFAM" id="SSF51735">
    <property type="entry name" value="NAD(P)-binding Rossmann-fold domains"/>
    <property type="match status" value="1"/>
</dbReference>
<dbReference type="InterPro" id="IPR055170">
    <property type="entry name" value="GFO_IDH_MocA-like_dom"/>
</dbReference>
<reference evidence="3" key="2">
    <citation type="submission" date="2020-09" db="EMBL/GenBank/DDBJ databases">
        <authorList>
            <person name="Sun Q."/>
            <person name="Zhou Y."/>
        </authorList>
    </citation>
    <scope>NUCLEOTIDE SEQUENCE</scope>
    <source>
        <strain evidence="3">CGMCC 1.12195</strain>
    </source>
</reference>
<comment type="caution">
    <text evidence="3">The sequence shown here is derived from an EMBL/GenBank/DDBJ whole genome shotgun (WGS) entry which is preliminary data.</text>
</comment>
<reference evidence="3" key="1">
    <citation type="journal article" date="2014" name="Int. J. Syst. Evol. Microbiol.">
        <title>Complete genome sequence of Corynebacterium casei LMG S-19264T (=DSM 44701T), isolated from a smear-ripened cheese.</title>
        <authorList>
            <consortium name="US DOE Joint Genome Institute (JGI-PGF)"/>
            <person name="Walter F."/>
            <person name="Albersmeier A."/>
            <person name="Kalinowski J."/>
            <person name="Ruckert C."/>
        </authorList>
    </citation>
    <scope>NUCLEOTIDE SEQUENCE</scope>
    <source>
        <strain evidence="3">CGMCC 1.12195</strain>
    </source>
</reference>
<dbReference type="AlphaFoldDB" id="A0A917MCL0"/>
<gene>
    <name evidence="3" type="ORF">GCM10007415_23430</name>
</gene>
<dbReference type="EMBL" id="BMER01000002">
    <property type="protein sequence ID" value="GGG88701.1"/>
    <property type="molecule type" value="Genomic_DNA"/>
</dbReference>
<dbReference type="Proteomes" id="UP000660862">
    <property type="component" value="Unassembled WGS sequence"/>
</dbReference>
<evidence type="ECO:0000259" key="1">
    <source>
        <dbReference type="Pfam" id="PF01408"/>
    </source>
</evidence>
<dbReference type="PANTHER" id="PTHR43818:SF5">
    <property type="entry name" value="OXIDOREDUCTASE FAMILY PROTEIN"/>
    <property type="match status" value="1"/>
</dbReference>
<name>A0A917MCL0_9SPHI</name>
<evidence type="ECO:0000313" key="4">
    <source>
        <dbReference type="Proteomes" id="UP000660862"/>
    </source>
</evidence>
<keyword evidence="4" id="KW-1185">Reference proteome</keyword>
<dbReference type="PANTHER" id="PTHR43818">
    <property type="entry name" value="BCDNA.GH03377"/>
    <property type="match status" value="1"/>
</dbReference>
<dbReference type="SUPFAM" id="SSF55347">
    <property type="entry name" value="Glyceraldehyde-3-phosphate dehydrogenase-like, C-terminal domain"/>
    <property type="match status" value="1"/>
</dbReference>
<sequence length="415" mass="46577">MLSSVPFMGAHASVDDTIKVVVIGCGGRGTGAAFDAIASGANIKIVALADAFRDRLDEAYTKLSERHADKLDVPEDRKFVGFDAYKQAIPLADVVILATSPGFRPIHFEEAVRQSKHVFMEKPVAVDIPGIRRVLVAAEEAKRKKLNVVVGLQRRYQANYRETIRRIQDGAIGDIVSGQVYWNSGGVWVRPRQPGQTEMEYQMRNWYYFNWLCGDHIVEQHVHQIDVVNWVKGSYPVSIQGTGSRAWRTGKEYGEIYDNHAVELTYADGSVIYSQCRHFEGTANRVDETFQGTKGRVYLSAGNDGVLWDHKGNELFSHPKRGQANPYQHEHVELFEAIAKGEYKFDNAEYGAYSTLTGIIGRLATYSGQVIKWEDALKSNIDLMPERFAWDAMPKVLPDERGIYPYAIPGQTVVV</sequence>
<evidence type="ECO:0000313" key="3">
    <source>
        <dbReference type="EMBL" id="GGG88701.1"/>
    </source>
</evidence>
<accession>A0A917MCL0</accession>
<evidence type="ECO:0000259" key="2">
    <source>
        <dbReference type="Pfam" id="PF22725"/>
    </source>
</evidence>
<dbReference type="Gene3D" id="3.40.50.720">
    <property type="entry name" value="NAD(P)-binding Rossmann-like Domain"/>
    <property type="match status" value="1"/>
</dbReference>
<dbReference type="InterPro" id="IPR000683">
    <property type="entry name" value="Gfo/Idh/MocA-like_OxRdtase_N"/>
</dbReference>
<organism evidence="3 4">
    <name type="scientific">Parapedobacter pyrenivorans</name>
    <dbReference type="NCBI Taxonomy" id="1305674"/>
    <lineage>
        <taxon>Bacteria</taxon>
        <taxon>Pseudomonadati</taxon>
        <taxon>Bacteroidota</taxon>
        <taxon>Sphingobacteriia</taxon>
        <taxon>Sphingobacteriales</taxon>
        <taxon>Sphingobacteriaceae</taxon>
        <taxon>Parapedobacter</taxon>
    </lineage>
</organism>
<feature type="domain" description="Gfo/Idh/MocA-like oxidoreductase N-terminal" evidence="1">
    <location>
        <begin position="18"/>
        <end position="144"/>
    </location>
</feature>
<dbReference type="InterPro" id="IPR050463">
    <property type="entry name" value="Gfo/Idh/MocA_oxidrdct_glycsds"/>
</dbReference>
<dbReference type="InterPro" id="IPR036291">
    <property type="entry name" value="NAD(P)-bd_dom_sf"/>
</dbReference>
<dbReference type="Pfam" id="PF22725">
    <property type="entry name" value="GFO_IDH_MocA_C3"/>
    <property type="match status" value="1"/>
</dbReference>
<feature type="domain" description="GFO/IDH/MocA-like oxidoreductase" evidence="2">
    <location>
        <begin position="161"/>
        <end position="297"/>
    </location>
</feature>
<dbReference type="GO" id="GO:0000166">
    <property type="term" value="F:nucleotide binding"/>
    <property type="evidence" value="ECO:0007669"/>
    <property type="project" value="InterPro"/>
</dbReference>
<dbReference type="Pfam" id="PF01408">
    <property type="entry name" value="GFO_IDH_MocA"/>
    <property type="match status" value="1"/>
</dbReference>
<proteinExistence type="predicted"/>
<protein>
    <submittedName>
        <fullName evidence="3">Oxidoreductase</fullName>
    </submittedName>
</protein>